<dbReference type="eggNOG" id="ENOG502QXRV">
    <property type="taxonomic scope" value="Eukaryota"/>
</dbReference>
<reference evidence="2" key="3">
    <citation type="journal article" date="2021" name="Int. J. Parasitol.">
        <title>Comparative analysis of gene expression between Babesia bovis blood stages and kinetes allowed by improved genome annotation.</title>
        <authorList>
            <person name="Ueti M.W."/>
            <person name="Johnson W.C."/>
            <person name="Kappmeyer L.S."/>
            <person name="Herndon D.R."/>
            <person name="Mousel M.R."/>
            <person name="Reif K.E."/>
            <person name="Taus N.S."/>
            <person name="Ifeonu O.O."/>
            <person name="Silva J.C."/>
            <person name="Suarez C.E."/>
            <person name="Brayton K.A."/>
        </authorList>
    </citation>
    <scope>NUCLEOTIDE SEQUENCE [LARGE SCALE GENOMIC DNA]</scope>
</reference>
<dbReference type="GeneID" id="5479858"/>
<dbReference type="RefSeq" id="XP_001611609.1">
    <property type="nucleotide sequence ID" value="XM_001611559.1"/>
</dbReference>
<dbReference type="KEGG" id="bbo:BBOV_III004780"/>
<reference evidence="2" key="2">
    <citation type="journal article" date="2020" name="Data Brief">
        <title>Transcriptome dataset of Babesia bovis life stages within vertebrate and invertebrate hosts.</title>
        <authorList>
            <person name="Ueti M.W."/>
            <person name="Johnson W.C."/>
            <person name="Kappmeyer L.S."/>
            <person name="Herndon D.R."/>
            <person name="Mousel M.R."/>
            <person name="Reif K.E."/>
            <person name="Taus N.S."/>
            <person name="Ifeonu O.O."/>
            <person name="Silva J.C."/>
            <person name="Suarez C.E."/>
            <person name="Brayton K.A."/>
        </authorList>
    </citation>
    <scope>NUCLEOTIDE SEQUENCE [LARGE SCALE GENOMIC DNA]</scope>
</reference>
<comment type="caution">
    <text evidence="1">The sequence shown here is derived from an EMBL/GenBank/DDBJ whole genome shotgun (WGS) entry which is preliminary data.</text>
</comment>
<reference evidence="1 2" key="1">
    <citation type="journal article" date="2007" name="PLoS Pathog.">
        <title>Genome sequence of Babesia bovis and comparative analysis of apicomplexan hemoprotozoa.</title>
        <authorList>
            <person name="Brayton K.A."/>
            <person name="Lau A.O.T."/>
            <person name="Herndon D.R."/>
            <person name="Hannick L."/>
            <person name="Kappmeyer L.S."/>
            <person name="Berens S.J."/>
            <person name="Bidwell S.L."/>
            <person name="Brown W.C."/>
            <person name="Crabtree J."/>
            <person name="Fadrosh D."/>
            <person name="Feldblum T."/>
            <person name="Forberger H.A."/>
            <person name="Haas B.J."/>
            <person name="Howell J.M."/>
            <person name="Khouri H."/>
            <person name="Koo H."/>
            <person name="Mann D.J."/>
            <person name="Norimine J."/>
            <person name="Paulsen I.T."/>
            <person name="Radune D."/>
            <person name="Ren Q."/>
            <person name="Smith R.K. Jr."/>
            <person name="Suarez C.E."/>
            <person name="White O."/>
            <person name="Wortman J.R."/>
            <person name="Knowles D.P. Jr."/>
            <person name="McElwain T.F."/>
            <person name="Nene V.M."/>
        </authorList>
    </citation>
    <scope>NUCLEOTIDE SEQUENCE [LARGE SCALE GENOMIC DNA]</scope>
    <source>
        <strain evidence="1">T2Bo</strain>
    </source>
</reference>
<dbReference type="EMBL" id="AAXT01000001">
    <property type="protein sequence ID" value="EDO08041.1"/>
    <property type="molecule type" value="Genomic_DNA"/>
</dbReference>
<dbReference type="Proteomes" id="UP000002173">
    <property type="component" value="Unassembled WGS sequence"/>
</dbReference>
<dbReference type="VEuPathDB" id="PiroplasmaDB:BBOV_III004780"/>
<organism evidence="1 2">
    <name type="scientific">Babesia bovis</name>
    <dbReference type="NCBI Taxonomy" id="5865"/>
    <lineage>
        <taxon>Eukaryota</taxon>
        <taxon>Sar</taxon>
        <taxon>Alveolata</taxon>
        <taxon>Apicomplexa</taxon>
        <taxon>Aconoidasida</taxon>
        <taxon>Piroplasmida</taxon>
        <taxon>Babesiidae</taxon>
        <taxon>Babesia</taxon>
    </lineage>
</organism>
<dbReference type="OMA" id="HENVHSY"/>
<proteinExistence type="predicted"/>
<sequence>MMTVWVAIAVVIATVMTYITSVARIKIDYTYPKCIPLDLNRNICDVRVTAIGDNKAHKIVPLEPYTNIIGDVLFGDRIVPGDCDYNTRIVYIELEDDFEVIKIETRAHDGTTELLEYVGRPKEHDVYLELNRIAIDINLNDATFPEHVMPMYNIKSRSTDIKIKSSLKNQYRIGTVIIGEIKVPDTPCISRYIKIQQRHDGRKLVSVLSKYPDNEHISSYIEQGAGKLNFVPYNKDTYPEDIRIGSYNDIALDI</sequence>
<accession>A7ANA7</accession>
<protein>
    <submittedName>
        <fullName evidence="1">Membrane protein, putative</fullName>
    </submittedName>
</protein>
<evidence type="ECO:0000313" key="1">
    <source>
        <dbReference type="EMBL" id="EDO08041.1"/>
    </source>
</evidence>
<keyword evidence="2" id="KW-1185">Reference proteome</keyword>
<dbReference type="InParanoid" id="A7ANA7"/>
<name>A7ANA7_BABBO</name>
<evidence type="ECO:0000313" key="2">
    <source>
        <dbReference type="Proteomes" id="UP000002173"/>
    </source>
</evidence>
<gene>
    <name evidence="1" type="ORF">BBOV_III004780</name>
</gene>
<dbReference type="AlphaFoldDB" id="A7ANA7"/>